<comment type="caution">
    <text evidence="2">The sequence shown here is derived from an EMBL/GenBank/DDBJ whole genome shotgun (WGS) entry which is preliminary data.</text>
</comment>
<dbReference type="Pfam" id="PF05235">
    <property type="entry name" value="CHAD"/>
    <property type="match status" value="1"/>
</dbReference>
<feature type="domain" description="CHAD" evidence="1">
    <location>
        <begin position="29"/>
        <end position="251"/>
    </location>
</feature>
<proteinExistence type="predicted"/>
<organism evidence="2 3">
    <name type="scientific">Glycomyces albidus</name>
    <dbReference type="NCBI Taxonomy" id="2656774"/>
    <lineage>
        <taxon>Bacteria</taxon>
        <taxon>Bacillati</taxon>
        <taxon>Actinomycetota</taxon>
        <taxon>Actinomycetes</taxon>
        <taxon>Glycomycetales</taxon>
        <taxon>Glycomycetaceae</taxon>
        <taxon>Glycomyces</taxon>
    </lineage>
</organism>
<dbReference type="RefSeq" id="WP_153024374.1">
    <property type="nucleotide sequence ID" value="NZ_WIAO01000005.1"/>
</dbReference>
<dbReference type="InterPro" id="IPR007899">
    <property type="entry name" value="CHAD_dom"/>
</dbReference>
<evidence type="ECO:0000313" key="3">
    <source>
        <dbReference type="Proteomes" id="UP000477750"/>
    </source>
</evidence>
<evidence type="ECO:0000313" key="2">
    <source>
        <dbReference type="EMBL" id="MQM25219.1"/>
    </source>
</evidence>
<name>A0A6L5G6E6_9ACTN</name>
<dbReference type="Proteomes" id="UP000477750">
    <property type="component" value="Unassembled WGS sequence"/>
</dbReference>
<keyword evidence="3" id="KW-1185">Reference proteome</keyword>
<dbReference type="AlphaFoldDB" id="A0A6L5G6E6"/>
<accession>A0A6L5G6E6</accession>
<gene>
    <name evidence="2" type="ORF">GFD30_06480</name>
</gene>
<dbReference type="EMBL" id="WIAO01000005">
    <property type="protein sequence ID" value="MQM25219.1"/>
    <property type="molecule type" value="Genomic_DNA"/>
</dbReference>
<sequence length="294" mass="32527">MSAAAAAPMRAASEPMTASTRAGAVIQHYISSQVDALNRAIAAAERHAPGSAAEVRGVIHRLRTAIRGYAHLFTETPHGGPQLDQLLASLKHTEDLERLEVHFADRFEQLGLTAAEYPKWYAALDREVEESYEQIERVHSQAWVAVLLEQVRLFAEHARFTRDGDKPASSLMDVLSKSRLHLLDTYAKLSQATDLVAARDATRTAARETHLLAEAAAPALGRAAEEIIEPVSALGHLLVEYRQTIVARNWLLRLPGADRADRLTASLADLEKEHLRQLGEQIDAAITEMSERWR</sequence>
<evidence type="ECO:0000259" key="1">
    <source>
        <dbReference type="Pfam" id="PF05235"/>
    </source>
</evidence>
<protein>
    <submittedName>
        <fullName evidence="2">CHAD domain-containing protein</fullName>
    </submittedName>
</protein>
<reference evidence="2 3" key="1">
    <citation type="submission" date="2019-10" db="EMBL/GenBank/DDBJ databases">
        <title>Glycomyces albidus sp. nov., a novel actinomycete isolated from rhizosphere soil of wheat (Triticum aestivum L.).</title>
        <authorList>
            <person name="Qian L."/>
        </authorList>
    </citation>
    <scope>NUCLEOTIDE SEQUENCE [LARGE SCALE GENOMIC DNA]</scope>
    <source>
        <strain evidence="2 3">NEAU-7082</strain>
    </source>
</reference>